<organism evidence="1 2">
    <name type="scientific">Diversispora eburnea</name>
    <dbReference type="NCBI Taxonomy" id="1213867"/>
    <lineage>
        <taxon>Eukaryota</taxon>
        <taxon>Fungi</taxon>
        <taxon>Fungi incertae sedis</taxon>
        <taxon>Mucoromycota</taxon>
        <taxon>Glomeromycotina</taxon>
        <taxon>Glomeromycetes</taxon>
        <taxon>Diversisporales</taxon>
        <taxon>Diversisporaceae</taxon>
        <taxon>Diversispora</taxon>
    </lineage>
</organism>
<accession>A0A9N9DNS5</accession>
<gene>
    <name evidence="1" type="ORF">DEBURN_LOCUS11184</name>
</gene>
<feature type="non-terminal residue" evidence="1">
    <location>
        <position position="45"/>
    </location>
</feature>
<proteinExistence type="predicted"/>
<dbReference type="Proteomes" id="UP000789706">
    <property type="component" value="Unassembled WGS sequence"/>
</dbReference>
<feature type="non-terminal residue" evidence="1">
    <location>
        <position position="1"/>
    </location>
</feature>
<reference evidence="1" key="1">
    <citation type="submission" date="2021-06" db="EMBL/GenBank/DDBJ databases">
        <authorList>
            <person name="Kallberg Y."/>
            <person name="Tangrot J."/>
            <person name="Rosling A."/>
        </authorList>
    </citation>
    <scope>NUCLEOTIDE SEQUENCE</scope>
    <source>
        <strain evidence="1">AZ414A</strain>
    </source>
</reference>
<keyword evidence="2" id="KW-1185">Reference proteome</keyword>
<sequence length="45" mass="5083">FVSLDPIIKTQIEKFEKEQVILLTGKFVANNGWYTVSATSIQVLL</sequence>
<dbReference type="EMBL" id="CAJVPK010005087">
    <property type="protein sequence ID" value="CAG8641755.1"/>
    <property type="molecule type" value="Genomic_DNA"/>
</dbReference>
<dbReference type="AlphaFoldDB" id="A0A9N9DNS5"/>
<name>A0A9N9DNS5_9GLOM</name>
<evidence type="ECO:0000313" key="2">
    <source>
        <dbReference type="Proteomes" id="UP000789706"/>
    </source>
</evidence>
<comment type="caution">
    <text evidence="1">The sequence shown here is derived from an EMBL/GenBank/DDBJ whole genome shotgun (WGS) entry which is preliminary data.</text>
</comment>
<evidence type="ECO:0000313" key="1">
    <source>
        <dbReference type="EMBL" id="CAG8641755.1"/>
    </source>
</evidence>
<dbReference type="OrthoDB" id="2341031at2759"/>
<protein>
    <submittedName>
        <fullName evidence="1">1173_t:CDS:1</fullName>
    </submittedName>
</protein>